<name>A0A0S6UCQ1_NEOTH</name>
<proteinExistence type="predicted"/>
<organism evidence="1">
    <name type="scientific">Moorella thermoacetica Y72</name>
    <dbReference type="NCBI Taxonomy" id="1325331"/>
    <lineage>
        <taxon>Bacteria</taxon>
        <taxon>Bacillati</taxon>
        <taxon>Bacillota</taxon>
        <taxon>Clostridia</taxon>
        <taxon>Neomoorellales</taxon>
        <taxon>Neomoorellaceae</taxon>
        <taxon>Neomoorella</taxon>
    </lineage>
</organism>
<dbReference type="Proteomes" id="UP000063718">
    <property type="component" value="Unassembled WGS sequence"/>
</dbReference>
<sequence length="36" mass="4070">MEGYCVNTELRAGKQHCQKGTPEFLRQAITFARAIT</sequence>
<dbReference type="EMBL" id="DF238840">
    <property type="protein sequence ID" value="GAF25136.1"/>
    <property type="molecule type" value="Genomic_DNA"/>
</dbReference>
<evidence type="ECO:0000313" key="1">
    <source>
        <dbReference type="EMBL" id="GAF25136.1"/>
    </source>
</evidence>
<gene>
    <name evidence="1" type="ORF">MTY_0466</name>
</gene>
<protein>
    <submittedName>
        <fullName evidence="1">Transposase IS4 family protein</fullName>
    </submittedName>
</protein>
<dbReference type="AlphaFoldDB" id="A0A0S6UCQ1"/>
<accession>A0A0S6UCQ1</accession>
<reference evidence="1" key="1">
    <citation type="journal article" date="2014" name="Gene">
        <title>Genome-guided analysis of transformation efficiency and carbon dioxide assimilation by Moorella thermoacetica Y72.</title>
        <authorList>
            <person name="Tsukahara K."/>
            <person name="Kita A."/>
            <person name="Nakashimada Y."/>
            <person name="Hoshino T."/>
            <person name="Murakami K."/>
        </authorList>
    </citation>
    <scope>NUCLEOTIDE SEQUENCE [LARGE SCALE GENOMIC DNA]</scope>
    <source>
        <strain evidence="1">Y72</strain>
    </source>
</reference>